<dbReference type="PANTHER" id="PTHR33841">
    <property type="entry name" value="DNA METHYLTRANSFERASE YEEA-RELATED"/>
    <property type="match status" value="1"/>
</dbReference>
<dbReference type="Pfam" id="PF20473">
    <property type="entry name" value="MmeI_Mtase"/>
    <property type="match status" value="1"/>
</dbReference>
<dbReference type="InterPro" id="IPR046817">
    <property type="entry name" value="MmeI_N"/>
</dbReference>
<evidence type="ECO:0000259" key="5">
    <source>
        <dbReference type="Pfam" id="PF20464"/>
    </source>
</evidence>
<evidence type="ECO:0000256" key="2">
    <source>
        <dbReference type="ARBA" id="ARBA00022603"/>
    </source>
</evidence>
<evidence type="ECO:0000259" key="8">
    <source>
        <dbReference type="Pfam" id="PF20473"/>
    </source>
</evidence>
<gene>
    <name evidence="9" type="ORF">NC992_25875</name>
</gene>
<evidence type="ECO:0000256" key="4">
    <source>
        <dbReference type="ARBA" id="ARBA00047942"/>
    </source>
</evidence>
<accession>A0ABV0KC49</accession>
<comment type="caution">
    <text evidence="9">The sequence shown here is derived from an EMBL/GenBank/DDBJ whole genome shotgun (WGS) entry which is preliminary data.</text>
</comment>
<dbReference type="Pfam" id="PF20464">
    <property type="entry name" value="MmeI_N"/>
    <property type="match status" value="1"/>
</dbReference>
<dbReference type="InterPro" id="IPR046816">
    <property type="entry name" value="MmeI_Mtase"/>
</dbReference>
<dbReference type="Proteomes" id="UP001482513">
    <property type="component" value="Unassembled WGS sequence"/>
</dbReference>
<feature type="domain" description="MmeI-like target recognition" evidence="7">
    <location>
        <begin position="614"/>
        <end position="807"/>
    </location>
</feature>
<keyword evidence="2 9" id="KW-0489">Methyltransferase</keyword>
<feature type="domain" description="MmeI-like N-terminal" evidence="5">
    <location>
        <begin position="20"/>
        <end position="179"/>
    </location>
</feature>
<organism evidence="9 10">
    <name type="scientific">Leptolyngbya subtilissima DQ-A4</name>
    <dbReference type="NCBI Taxonomy" id="2933933"/>
    <lineage>
        <taxon>Bacteria</taxon>
        <taxon>Bacillati</taxon>
        <taxon>Cyanobacteriota</taxon>
        <taxon>Cyanophyceae</taxon>
        <taxon>Leptolyngbyales</taxon>
        <taxon>Leptolyngbyaceae</taxon>
        <taxon>Leptolyngbya group</taxon>
        <taxon>Leptolyngbya</taxon>
    </lineage>
</organism>
<evidence type="ECO:0000256" key="1">
    <source>
        <dbReference type="ARBA" id="ARBA00011900"/>
    </source>
</evidence>
<dbReference type="Pfam" id="PF20465">
    <property type="entry name" value="MmeI_hel"/>
    <property type="match status" value="1"/>
</dbReference>
<dbReference type="Gene3D" id="3.40.50.150">
    <property type="entry name" value="Vaccinia Virus protein VP39"/>
    <property type="match status" value="1"/>
</dbReference>
<reference evidence="9 10" key="1">
    <citation type="submission" date="2022-04" db="EMBL/GenBank/DDBJ databases">
        <title>Positive selection, recombination, and allopatry shape intraspecific diversity of widespread and dominant cyanobacteria.</title>
        <authorList>
            <person name="Wei J."/>
            <person name="Shu W."/>
            <person name="Hu C."/>
        </authorList>
    </citation>
    <scope>NUCLEOTIDE SEQUENCE [LARGE SCALE GENOMIC DNA]</scope>
    <source>
        <strain evidence="9 10">DQ-A4</strain>
    </source>
</reference>
<protein>
    <recommendedName>
        <fullName evidence="1">site-specific DNA-methyltransferase (adenine-specific)</fullName>
        <ecNumber evidence="1">2.1.1.72</ecNumber>
    </recommendedName>
</protein>
<dbReference type="InterPro" id="IPR046820">
    <property type="entry name" value="MmeI_TRD"/>
</dbReference>
<sequence>MTSTAQSLNNFVNYTRQYITGDEKGQAQVFLENFFRAFGHEGALQAGATYEERIHKGSKKGKTGFTDLVWKPRVLIEMKKRGADLSKHYSQAFDYWQRAVPNRPRYVMLCNFDEFWIYDFDTQIDTPIDMVLLAQLPERASTFGFMEVQEKKPVFGNNQVEVTEKAAGRMGELFQMLQARLLRTGQAESLNQASMMAQRYVLQCVLAMFAEDRGLLPGSLFVQCVQDCLAGASSYDVIGGLFREMNTPGITPAGRYQGVEYFNGGLFSKIHLLQLTNQELKFLEVSALEDWGKIRPAIFGNIFESAIDQNERHAHGIHYTSEADIMKIVRPTISRYWEERIDQANTIGQLETLQLELQQYRVLDPACGSGNFLYIAYQELKQIEQDLLDKIAERRRSPREQIQMGFVTPLQLFGIDNNPFAVELARVTLMIARKVAIDRLGLYEPALPLDTLDRNIVCQDALFTDWPKADAIIGNPPFLGGKHMRLNLGDEYVDRIFEHFPDVKDSVDFCSYWFRLSQDRIGQQGRAGLVATNSISQGKARIATLDYVIQKGGVIHEAISSQPWSGEANVHVSIVNWSGKEPQEFYLDNQKVPQISSSLKGTLDVSKANRLRANLEQCFQGVIPLGEGFIIDEATAKDWGEEHDSTNFCVVKPFSMGGNLARNVNGEPDRWVVDFFGKSIEDASWYLAPFAHVKRTVKPIRDQNRRKVRRDNWWIFGENAPKMRRKLDALPYYFAVPEVSKWAIFVPSPSNWLPGNKTKAVASDDFYVFGVLTSETHRIWMHAQKSTLEDRIAYTHNTCFETFPFPQAPAPGTVQAIRAKALELHQYRSEQMEQKQWGITKLYNAYFDEEASQLYKLHKQLDALVLQAYGFSQADDLLARLLELNLTLADREQAGEPVVGPWAPTGEVG</sequence>
<dbReference type="InterPro" id="IPR046819">
    <property type="entry name" value="MmeI_hel"/>
</dbReference>
<evidence type="ECO:0000256" key="3">
    <source>
        <dbReference type="ARBA" id="ARBA00022679"/>
    </source>
</evidence>
<evidence type="ECO:0000313" key="10">
    <source>
        <dbReference type="Proteomes" id="UP001482513"/>
    </source>
</evidence>
<name>A0ABV0KC49_9CYAN</name>
<dbReference type="GO" id="GO:0008168">
    <property type="term" value="F:methyltransferase activity"/>
    <property type="evidence" value="ECO:0007669"/>
    <property type="project" value="UniProtKB-KW"/>
</dbReference>
<dbReference type="InterPro" id="IPR002052">
    <property type="entry name" value="DNA_methylase_N6_adenine_CS"/>
</dbReference>
<keyword evidence="10" id="KW-1185">Reference proteome</keyword>
<dbReference type="RefSeq" id="WP_190708087.1">
    <property type="nucleotide sequence ID" value="NZ_JAMPKX010000027.1"/>
</dbReference>
<dbReference type="SUPFAM" id="SSF53335">
    <property type="entry name" value="S-adenosyl-L-methionine-dependent methyltransferases"/>
    <property type="match status" value="1"/>
</dbReference>
<feature type="domain" description="MmeI-like DNA-methyltransferase" evidence="8">
    <location>
        <begin position="346"/>
        <end position="581"/>
    </location>
</feature>
<proteinExistence type="predicted"/>
<dbReference type="InterPro" id="IPR029063">
    <property type="entry name" value="SAM-dependent_MTases_sf"/>
</dbReference>
<evidence type="ECO:0000259" key="6">
    <source>
        <dbReference type="Pfam" id="PF20465"/>
    </source>
</evidence>
<dbReference type="EMBL" id="JAMPKX010000027">
    <property type="protein sequence ID" value="MEP0950322.1"/>
    <property type="molecule type" value="Genomic_DNA"/>
</dbReference>
<evidence type="ECO:0000259" key="7">
    <source>
        <dbReference type="Pfam" id="PF20466"/>
    </source>
</evidence>
<dbReference type="PROSITE" id="PS00092">
    <property type="entry name" value="N6_MTASE"/>
    <property type="match status" value="1"/>
</dbReference>
<dbReference type="Pfam" id="PF20466">
    <property type="entry name" value="MmeI_TRD"/>
    <property type="match status" value="1"/>
</dbReference>
<comment type="catalytic activity">
    <reaction evidence="4">
        <text>a 2'-deoxyadenosine in DNA + S-adenosyl-L-methionine = an N(6)-methyl-2'-deoxyadenosine in DNA + S-adenosyl-L-homocysteine + H(+)</text>
        <dbReference type="Rhea" id="RHEA:15197"/>
        <dbReference type="Rhea" id="RHEA-COMP:12418"/>
        <dbReference type="Rhea" id="RHEA-COMP:12419"/>
        <dbReference type="ChEBI" id="CHEBI:15378"/>
        <dbReference type="ChEBI" id="CHEBI:57856"/>
        <dbReference type="ChEBI" id="CHEBI:59789"/>
        <dbReference type="ChEBI" id="CHEBI:90615"/>
        <dbReference type="ChEBI" id="CHEBI:90616"/>
        <dbReference type="EC" id="2.1.1.72"/>
    </reaction>
</comment>
<keyword evidence="3" id="KW-0808">Transferase</keyword>
<dbReference type="PRINTS" id="PR00507">
    <property type="entry name" value="N12N6MTFRASE"/>
</dbReference>
<dbReference type="InterPro" id="IPR050953">
    <property type="entry name" value="N4_N6_ade-DNA_methylase"/>
</dbReference>
<dbReference type="EC" id="2.1.1.72" evidence="1"/>
<evidence type="ECO:0000313" key="9">
    <source>
        <dbReference type="EMBL" id="MEP0950322.1"/>
    </source>
</evidence>
<dbReference type="PANTHER" id="PTHR33841:SF1">
    <property type="entry name" value="DNA METHYLTRANSFERASE A"/>
    <property type="match status" value="1"/>
</dbReference>
<dbReference type="GO" id="GO:0032259">
    <property type="term" value="P:methylation"/>
    <property type="evidence" value="ECO:0007669"/>
    <property type="project" value="UniProtKB-KW"/>
</dbReference>
<feature type="domain" description="MmeI-like helicase spacer" evidence="6">
    <location>
        <begin position="197"/>
        <end position="267"/>
    </location>
</feature>